<evidence type="ECO:0000259" key="4">
    <source>
        <dbReference type="PROSITE" id="PS51379"/>
    </source>
</evidence>
<dbReference type="Proteomes" id="UP000320781">
    <property type="component" value="Unassembled WGS sequence"/>
</dbReference>
<dbReference type="Pfam" id="PF17179">
    <property type="entry name" value="Fer4_22"/>
    <property type="match status" value="1"/>
</dbReference>
<protein>
    <submittedName>
        <fullName evidence="5">4Fe-4S ferredoxin</fullName>
    </submittedName>
</protein>
<dbReference type="InterPro" id="IPR009051">
    <property type="entry name" value="Helical_ferredxn"/>
</dbReference>
<dbReference type="SUPFAM" id="SSF46548">
    <property type="entry name" value="alpha-helical ferredoxin"/>
    <property type="match status" value="1"/>
</dbReference>
<dbReference type="PROSITE" id="PS51379">
    <property type="entry name" value="4FE4S_FER_2"/>
    <property type="match status" value="2"/>
</dbReference>
<dbReference type="PANTHER" id="PTHR40447">
    <property type="entry name" value="ANAEROBIC SULFITE REDUCTASE SUBUNIT A"/>
    <property type="match status" value="1"/>
</dbReference>
<organism evidence="5 6">
    <name type="scientific">Aerophobetes bacterium</name>
    <dbReference type="NCBI Taxonomy" id="2030807"/>
    <lineage>
        <taxon>Bacteria</taxon>
        <taxon>Candidatus Aerophobota</taxon>
    </lineage>
</organism>
<keyword evidence="3" id="KW-0411">Iron-sulfur</keyword>
<accession>A0A523QGQ8</accession>
<dbReference type="InterPro" id="IPR017896">
    <property type="entry name" value="4Fe4S_Fe-S-bd"/>
</dbReference>
<evidence type="ECO:0000313" key="6">
    <source>
        <dbReference type="Proteomes" id="UP000320781"/>
    </source>
</evidence>
<feature type="domain" description="4Fe-4S ferredoxin-type" evidence="4">
    <location>
        <begin position="294"/>
        <end position="325"/>
    </location>
</feature>
<comment type="caution">
    <text evidence="5">The sequence shown here is derived from an EMBL/GenBank/DDBJ whole genome shotgun (WGS) entry which is preliminary data.</text>
</comment>
<name>A0A523QGQ8_UNCAE</name>
<dbReference type="Gene3D" id="1.10.1060.10">
    <property type="entry name" value="Alpha-helical ferredoxin"/>
    <property type="match status" value="1"/>
</dbReference>
<gene>
    <name evidence="5" type="ORF">E3J95_06235</name>
</gene>
<proteinExistence type="predicted"/>
<evidence type="ECO:0000256" key="2">
    <source>
        <dbReference type="ARBA" id="ARBA00023004"/>
    </source>
</evidence>
<dbReference type="EMBL" id="SOKU01000303">
    <property type="protein sequence ID" value="TES84657.1"/>
    <property type="molecule type" value="Genomic_DNA"/>
</dbReference>
<dbReference type="InterPro" id="IPR017900">
    <property type="entry name" value="4Fe4S_Fe_S_CS"/>
</dbReference>
<evidence type="ECO:0000256" key="1">
    <source>
        <dbReference type="ARBA" id="ARBA00022723"/>
    </source>
</evidence>
<dbReference type="AlphaFoldDB" id="A0A523QGQ8"/>
<dbReference type="GO" id="GO:0046872">
    <property type="term" value="F:metal ion binding"/>
    <property type="evidence" value="ECO:0007669"/>
    <property type="project" value="UniProtKB-KW"/>
</dbReference>
<sequence length="332" mass="37866">MKKISKKGMNEFIQSLMADYTVFAPVNIDGIFSFRPICNFQQIDRDYQNSKKPPKEVFFPQSETMFEYKNGKVESTEKVTRKRLLLGIRPCDARANLLLDHVFGGQAHKDLYYTNKRENSIIMGLGCSQPLSSCFCTSFGGGPFSTAGLDVLLIDIGDRYVAQVVTDKARQVLTGKFAEATRQDVELAEKIKSEAEKRIKSRVEMEGVKDKLDEIFDNPFWNRLSEKCIGCGVCTYLCPTCHCFDIADEVVDSEGKRVRNWDSCMFPLFTLQTSGHNPRPTGKERMRQRIMHKFDYFVENYEEPACVGCGRCIMNCPVNVDIRNALREILKT</sequence>
<dbReference type="GO" id="GO:0051536">
    <property type="term" value="F:iron-sulfur cluster binding"/>
    <property type="evidence" value="ECO:0007669"/>
    <property type="project" value="UniProtKB-KW"/>
</dbReference>
<keyword evidence="2" id="KW-0408">Iron</keyword>
<evidence type="ECO:0000256" key="3">
    <source>
        <dbReference type="ARBA" id="ARBA00023014"/>
    </source>
</evidence>
<feature type="domain" description="4Fe-4S ferredoxin-type" evidence="4">
    <location>
        <begin position="217"/>
        <end position="249"/>
    </location>
</feature>
<evidence type="ECO:0000313" key="5">
    <source>
        <dbReference type="EMBL" id="TES84657.1"/>
    </source>
</evidence>
<keyword evidence="1" id="KW-0479">Metal-binding</keyword>
<reference evidence="5 6" key="1">
    <citation type="submission" date="2019-03" db="EMBL/GenBank/DDBJ databases">
        <title>Metabolic potential of uncultured bacteria and archaea associated with petroleum seepage in deep-sea sediments.</title>
        <authorList>
            <person name="Dong X."/>
            <person name="Hubert C."/>
        </authorList>
    </citation>
    <scope>NUCLEOTIDE SEQUENCE [LARGE SCALE GENOMIC DNA]</scope>
    <source>
        <strain evidence="5">E44_bin92</strain>
    </source>
</reference>
<dbReference type="PANTHER" id="PTHR40447:SF1">
    <property type="entry name" value="ANAEROBIC SULFITE REDUCTASE SUBUNIT A"/>
    <property type="match status" value="1"/>
</dbReference>
<dbReference type="PROSITE" id="PS00198">
    <property type="entry name" value="4FE4S_FER_1"/>
    <property type="match status" value="2"/>
</dbReference>